<evidence type="ECO:0000313" key="3">
    <source>
        <dbReference type="Proteomes" id="UP000075324"/>
    </source>
</evidence>
<dbReference type="EMBL" id="LQYW01000015">
    <property type="protein sequence ID" value="KYD32354.1"/>
    <property type="molecule type" value="Genomic_DNA"/>
</dbReference>
<dbReference type="AlphaFoldDB" id="A0A150N6R7"/>
<name>A0A150N6R7_9BACL</name>
<organism evidence="2 3">
    <name type="scientific">Parageobacillus toebii</name>
    <dbReference type="NCBI Taxonomy" id="153151"/>
    <lineage>
        <taxon>Bacteria</taxon>
        <taxon>Bacillati</taxon>
        <taxon>Bacillota</taxon>
        <taxon>Bacilli</taxon>
        <taxon>Bacillales</taxon>
        <taxon>Anoxybacillaceae</taxon>
        <taxon>Parageobacillus</taxon>
    </lineage>
</organism>
<evidence type="ECO:0000313" key="2">
    <source>
        <dbReference type="EMBL" id="KYD32354.1"/>
    </source>
</evidence>
<gene>
    <name evidence="2" type="ORF">B4110_0053</name>
</gene>
<keyword evidence="1" id="KW-0472">Membrane</keyword>
<keyword evidence="1" id="KW-0812">Transmembrane</keyword>
<keyword evidence="1" id="KW-1133">Transmembrane helix</keyword>
<feature type="transmembrane region" description="Helical" evidence="1">
    <location>
        <begin position="14"/>
        <end position="35"/>
    </location>
</feature>
<sequence length="54" mass="6387">MRNLYISKLWATKAFLYFFIFPTLEKTLSITITLLKMSAFARKIDGYNRYNSGK</sequence>
<reference evidence="2 3" key="1">
    <citation type="submission" date="2016-01" db="EMBL/GenBank/DDBJ databases">
        <title>Draft Genome Sequences of Seven Thermophilic Sporeformers Isolated from Foods.</title>
        <authorList>
            <person name="Berendsen E.M."/>
            <person name="Wells-Bennik M.H."/>
            <person name="Krawcyk A.O."/>
            <person name="De Jong A."/>
            <person name="Holsappel S."/>
            <person name="Eijlander R.T."/>
            <person name="Kuipers O.P."/>
        </authorList>
    </citation>
    <scope>NUCLEOTIDE SEQUENCE [LARGE SCALE GENOMIC DNA]</scope>
    <source>
        <strain evidence="2 3">B4110</strain>
    </source>
</reference>
<evidence type="ECO:0000256" key="1">
    <source>
        <dbReference type="SAM" id="Phobius"/>
    </source>
</evidence>
<protein>
    <submittedName>
        <fullName evidence="2">Uncharacterized protein</fullName>
    </submittedName>
</protein>
<comment type="caution">
    <text evidence="2">The sequence shown here is derived from an EMBL/GenBank/DDBJ whole genome shotgun (WGS) entry which is preliminary data.</text>
</comment>
<dbReference type="Proteomes" id="UP000075324">
    <property type="component" value="Unassembled WGS sequence"/>
</dbReference>
<proteinExistence type="predicted"/>
<accession>A0A150N6R7</accession>